<evidence type="ECO:0000256" key="3">
    <source>
        <dbReference type="SAM" id="MobiDB-lite"/>
    </source>
</evidence>
<dbReference type="PANTHER" id="PTHR37042:SF4">
    <property type="entry name" value="OUTER MEMBRANE PROTEIN RV1973"/>
    <property type="match status" value="1"/>
</dbReference>
<comment type="caution">
    <text evidence="5">The sequence shown here is derived from an EMBL/GenBank/DDBJ whole genome shotgun (WGS) entry which is preliminary data.</text>
</comment>
<organism evidence="5 6">
    <name type="scientific">Amycolatopsis acidiphila</name>
    <dbReference type="NCBI Taxonomy" id="715473"/>
    <lineage>
        <taxon>Bacteria</taxon>
        <taxon>Bacillati</taxon>
        <taxon>Actinomycetota</taxon>
        <taxon>Actinomycetes</taxon>
        <taxon>Pseudonocardiales</taxon>
        <taxon>Pseudonocardiaceae</taxon>
        <taxon>Amycolatopsis</taxon>
    </lineage>
</organism>
<feature type="transmembrane region" description="Helical" evidence="4">
    <location>
        <begin position="86"/>
        <end position="110"/>
    </location>
</feature>
<name>A0A558AHW6_9PSEU</name>
<comment type="subcellular location">
    <subcellularLocation>
        <location evidence="1">Membrane</location>
    </subcellularLocation>
</comment>
<evidence type="ECO:0000256" key="4">
    <source>
        <dbReference type="SAM" id="Phobius"/>
    </source>
</evidence>
<proteinExistence type="predicted"/>
<gene>
    <name evidence="5" type="ORF">FNH06_08335</name>
</gene>
<evidence type="ECO:0000256" key="1">
    <source>
        <dbReference type="ARBA" id="ARBA00004370"/>
    </source>
</evidence>
<keyword evidence="2 4" id="KW-0472">Membrane</keyword>
<accession>A0A558AHW6</accession>
<protein>
    <recommendedName>
        <fullName evidence="7">Mce protein</fullName>
    </recommendedName>
</protein>
<sequence length="241" mass="25802">MTEPDETGRDAIPDDTIVDEETVPGDVTPDEEAVDGTSPLAARPRPSPFPRKSVSDEAGDSPDATDDRDEDADQARPKPRKRLHGWLIAATLVICLALVAVGAMAGFALWRGHEQDLDRAAAADAARAEVTNILTIDPKTVDVDVQHIIDGSTGAFKTDFTSRKDVFADVVKEQNVSSTSDIRSIGVESSTVSQASVLVAATSTVTNTASSGQPQPRDYRIRVQLDKEAGHWLASQIEFVP</sequence>
<keyword evidence="6" id="KW-1185">Reference proteome</keyword>
<evidence type="ECO:0008006" key="7">
    <source>
        <dbReference type="Google" id="ProtNLM"/>
    </source>
</evidence>
<evidence type="ECO:0000313" key="6">
    <source>
        <dbReference type="Proteomes" id="UP000318578"/>
    </source>
</evidence>
<feature type="region of interest" description="Disordered" evidence="3">
    <location>
        <begin position="1"/>
        <end position="79"/>
    </location>
</feature>
<dbReference type="OrthoDB" id="5188486at2"/>
<keyword evidence="4" id="KW-1133">Transmembrane helix</keyword>
<keyword evidence="4" id="KW-0812">Transmembrane</keyword>
<feature type="compositionally biased region" description="Acidic residues" evidence="3">
    <location>
        <begin position="57"/>
        <end position="72"/>
    </location>
</feature>
<dbReference type="EMBL" id="VJZA01000009">
    <property type="protein sequence ID" value="TVT23864.1"/>
    <property type="molecule type" value="Genomic_DNA"/>
</dbReference>
<evidence type="ECO:0000256" key="2">
    <source>
        <dbReference type="ARBA" id="ARBA00023136"/>
    </source>
</evidence>
<feature type="compositionally biased region" description="Acidic residues" evidence="3">
    <location>
        <begin position="16"/>
        <end position="34"/>
    </location>
</feature>
<dbReference type="RefSeq" id="WP_144636197.1">
    <property type="nucleotide sequence ID" value="NZ_BNAX01000017.1"/>
</dbReference>
<dbReference type="Proteomes" id="UP000318578">
    <property type="component" value="Unassembled WGS sequence"/>
</dbReference>
<feature type="compositionally biased region" description="Basic and acidic residues" evidence="3">
    <location>
        <begin position="1"/>
        <end position="12"/>
    </location>
</feature>
<dbReference type="GO" id="GO:0016020">
    <property type="term" value="C:membrane"/>
    <property type="evidence" value="ECO:0007669"/>
    <property type="project" value="UniProtKB-SubCell"/>
</dbReference>
<reference evidence="5 6" key="1">
    <citation type="submission" date="2019-07" db="EMBL/GenBank/DDBJ databases">
        <title>New species of Amycolatopsis and Streptomyces.</title>
        <authorList>
            <person name="Duangmal K."/>
            <person name="Teo W.F.A."/>
            <person name="Lipun K."/>
        </authorList>
    </citation>
    <scope>NUCLEOTIDE SEQUENCE [LARGE SCALE GENOMIC DNA]</scope>
    <source>
        <strain evidence="5 6">JCM 30562</strain>
    </source>
</reference>
<dbReference type="AlphaFoldDB" id="A0A558AHW6"/>
<dbReference type="PANTHER" id="PTHR37042">
    <property type="entry name" value="OUTER MEMBRANE PROTEIN RV1973"/>
    <property type="match status" value="1"/>
</dbReference>
<evidence type="ECO:0000313" key="5">
    <source>
        <dbReference type="EMBL" id="TVT23864.1"/>
    </source>
</evidence>